<dbReference type="PROSITE" id="PS50112">
    <property type="entry name" value="PAS"/>
    <property type="match status" value="2"/>
</dbReference>
<dbReference type="InterPro" id="IPR013767">
    <property type="entry name" value="PAS_fold"/>
</dbReference>
<evidence type="ECO:0000256" key="2">
    <source>
        <dbReference type="ARBA" id="ARBA00012438"/>
    </source>
</evidence>
<evidence type="ECO:0000259" key="18">
    <source>
        <dbReference type="PROSITE" id="PS50112"/>
    </source>
</evidence>
<dbReference type="Pfam" id="PF08448">
    <property type="entry name" value="PAS_4"/>
    <property type="match status" value="2"/>
</dbReference>
<dbReference type="InterPro" id="IPR013655">
    <property type="entry name" value="PAS_fold_3"/>
</dbReference>
<dbReference type="SMART" id="SM00065">
    <property type="entry name" value="GAF"/>
    <property type="match status" value="1"/>
</dbReference>
<dbReference type="SMART" id="SM00911">
    <property type="entry name" value="HWE_HK"/>
    <property type="match status" value="1"/>
</dbReference>
<evidence type="ECO:0000256" key="7">
    <source>
        <dbReference type="ARBA" id="ARBA00022630"/>
    </source>
</evidence>
<keyword evidence="16" id="KW-0675">Receptor</keyword>
<feature type="domain" description="PAS" evidence="18">
    <location>
        <begin position="161"/>
        <end position="231"/>
    </location>
</feature>
<keyword evidence="9" id="KW-0808">Transferase</keyword>
<reference evidence="20 21" key="1">
    <citation type="submission" date="2023-03" db="EMBL/GenBank/DDBJ databases">
        <authorList>
            <person name="Kaur S."/>
            <person name="Espinosa-Saiz D."/>
            <person name="Velazquez E."/>
            <person name="Menendez E."/>
            <person name="diCenzo G.C."/>
        </authorList>
    </citation>
    <scope>NUCLEOTIDE SEQUENCE [LARGE SCALE GENOMIC DNA]</scope>
    <source>
        <strain evidence="20 21">LMG 27395</strain>
    </source>
</reference>
<evidence type="ECO:0000256" key="11">
    <source>
        <dbReference type="ARBA" id="ARBA00022741"/>
    </source>
</evidence>
<sequence length="922" mass="102581">MSSGEALPKSSTNEISAAHPPDFRATLDALPVAIYTTDENGIITYYNRAAALLAGREPELGKDRWCVSWRLRRPDGSALPHHQCPMARALKEGKPIRGKELVAVRPDGTTVPLLPYPTPIFNASGALSGAVNLLIDLTERKKSELLASEREAECRRLAERESRYLAAIVESSDDAIVSKDLNGIITSWNQGAERLFGYMADEVLGRPITILMPPAYENEEPRILERIRRGERIDHYETKRRRKDGSLIDISLTISPVRDAEGRIIGASKIARDITERKQAKEVLSIRLREQAALYRLTEKLHRAKDIEEVYEAALDAIQTALACDRASILLFDRSQTMRFVAWRGLSEPYRRAVDGHSPWTSEDKDPEPIFIRDIAEAVISDDLRAVIEAEGIRALGFIPLVTEGKLIGKFMAYYNLPHSFADDEIRMALTIGRQLGFSVQRMRAEQARRLAEEQLRRNEANERARAAELLAIMEAVPASIWIARTPDCSVINGNRSSYELLRLPPDSNLSLSAPPDERPANFRVFSMGEMLKPDELPVQRAARGEEVQNFEEEIRFDDGTSLYLFGNATPLRDSAGEVVGAVAASVDITERKQTEEALQESERRLQLALSAGRMGAWEWNLTTGEVIWSSGLEALHGLEPGAFGGTLADFKRDIHPDDLVAVEHDIASVMETRENYHTVYRIRRADGTVRWMEAFGQFSPHGGGPEKLAGVCMDITERKQAEAQRNLLVAELSHRVKNTLATVTSIARQSFSTNPDVHDAHRSFDARIRALAQTHTRLAEASWSGVSLETILFDELAPYRDENRDNVAFAGPPTMLPPRHALTLGLAAHELATNAAKHGALTVRTGRVSVRWTIDPRDNRLRICWSETGGPSVLEPKHNGFGRLLLERVVASDLGGEVRLEFAPRGLICTIDVPYPVGVSE</sequence>
<evidence type="ECO:0000256" key="15">
    <source>
        <dbReference type="ARBA" id="ARBA00023026"/>
    </source>
</evidence>
<dbReference type="Proteomes" id="UP001235547">
    <property type="component" value="Chromosome 2"/>
</dbReference>
<dbReference type="InterPro" id="IPR029016">
    <property type="entry name" value="GAF-like_dom_sf"/>
</dbReference>
<dbReference type="SUPFAM" id="SSF55874">
    <property type="entry name" value="ATPase domain of HSP90 chaperone/DNA topoisomerase II/histidine kinase"/>
    <property type="match status" value="1"/>
</dbReference>
<dbReference type="InterPro" id="IPR011102">
    <property type="entry name" value="Sig_transdc_His_kinase_HWE"/>
</dbReference>
<evidence type="ECO:0000256" key="9">
    <source>
        <dbReference type="ARBA" id="ARBA00022679"/>
    </source>
</evidence>
<evidence type="ECO:0000256" key="12">
    <source>
        <dbReference type="ARBA" id="ARBA00022777"/>
    </source>
</evidence>
<dbReference type="SUPFAM" id="SSF55781">
    <property type="entry name" value="GAF domain-like"/>
    <property type="match status" value="1"/>
</dbReference>
<evidence type="ECO:0000256" key="16">
    <source>
        <dbReference type="ARBA" id="ARBA00023170"/>
    </source>
</evidence>
<dbReference type="NCBIfam" id="TIGR00229">
    <property type="entry name" value="sensory_box"/>
    <property type="match status" value="4"/>
</dbReference>
<accession>A0ABY8CS17</accession>
<name>A0ABY8CS17_9HYPH</name>
<evidence type="ECO:0000256" key="1">
    <source>
        <dbReference type="ARBA" id="ARBA00000085"/>
    </source>
</evidence>
<evidence type="ECO:0000313" key="21">
    <source>
        <dbReference type="Proteomes" id="UP001235547"/>
    </source>
</evidence>
<dbReference type="PANTHER" id="PTHR41523:SF8">
    <property type="entry name" value="ETHYLENE RESPONSE SENSOR PROTEIN"/>
    <property type="match status" value="1"/>
</dbReference>
<feature type="domain" description="PAC" evidence="19">
    <location>
        <begin position="677"/>
        <end position="728"/>
    </location>
</feature>
<dbReference type="InterPro" id="IPR003018">
    <property type="entry name" value="GAF"/>
</dbReference>
<keyword evidence="14" id="KW-0157">Chromophore</keyword>
<keyword evidence="12" id="KW-0418">Kinase</keyword>
<dbReference type="Gene3D" id="3.30.450.40">
    <property type="match status" value="1"/>
</dbReference>
<feature type="domain" description="PAC" evidence="19">
    <location>
        <begin position="234"/>
        <end position="286"/>
    </location>
</feature>
<keyword evidence="21" id="KW-1185">Reference proteome</keyword>
<proteinExistence type="predicted"/>
<dbReference type="InterPro" id="IPR000700">
    <property type="entry name" value="PAS-assoc_C"/>
</dbReference>
<keyword evidence="5" id="KW-0597">Phosphoprotein</keyword>
<dbReference type="InterPro" id="IPR035965">
    <property type="entry name" value="PAS-like_dom_sf"/>
</dbReference>
<evidence type="ECO:0000256" key="4">
    <source>
        <dbReference type="ARBA" id="ARBA00022543"/>
    </source>
</evidence>
<feature type="domain" description="PAC" evidence="19">
    <location>
        <begin position="549"/>
        <end position="601"/>
    </location>
</feature>
<feature type="coiled-coil region" evidence="17">
    <location>
        <begin position="442"/>
        <end position="471"/>
    </location>
</feature>
<evidence type="ECO:0000259" key="19">
    <source>
        <dbReference type="PROSITE" id="PS50113"/>
    </source>
</evidence>
<dbReference type="Pfam" id="PF13185">
    <property type="entry name" value="GAF_2"/>
    <property type="match status" value="1"/>
</dbReference>
<organism evidence="20 21">
    <name type="scientific">Sinorhizobium numidicum</name>
    <dbReference type="NCBI Taxonomy" id="680248"/>
    <lineage>
        <taxon>Bacteria</taxon>
        <taxon>Pseudomonadati</taxon>
        <taxon>Pseudomonadota</taxon>
        <taxon>Alphaproteobacteria</taxon>
        <taxon>Hyphomicrobiales</taxon>
        <taxon>Rhizobiaceae</taxon>
        <taxon>Sinorhizobium/Ensifer group</taxon>
        <taxon>Sinorhizobium</taxon>
    </lineage>
</organism>
<dbReference type="Gene3D" id="3.30.565.10">
    <property type="entry name" value="Histidine kinase-like ATPase, C-terminal domain"/>
    <property type="match status" value="1"/>
</dbReference>
<evidence type="ECO:0000256" key="14">
    <source>
        <dbReference type="ARBA" id="ARBA00022991"/>
    </source>
</evidence>
<evidence type="ECO:0000256" key="17">
    <source>
        <dbReference type="SAM" id="Coils"/>
    </source>
</evidence>
<dbReference type="Pfam" id="PF08447">
    <property type="entry name" value="PAS_3"/>
    <property type="match status" value="1"/>
</dbReference>
<keyword evidence="10" id="KW-0677">Repeat</keyword>
<dbReference type="Gene3D" id="3.30.450.20">
    <property type="entry name" value="PAS domain"/>
    <property type="match status" value="4"/>
</dbReference>
<keyword evidence="7" id="KW-0285">Flavoprotein</keyword>
<gene>
    <name evidence="20" type="ORF">PYH38_000858</name>
</gene>
<dbReference type="RefSeq" id="WP_280732189.1">
    <property type="nucleotide sequence ID" value="NZ_CP120367.1"/>
</dbReference>
<evidence type="ECO:0000256" key="10">
    <source>
        <dbReference type="ARBA" id="ARBA00022737"/>
    </source>
</evidence>
<dbReference type="CDD" id="cd00130">
    <property type="entry name" value="PAS"/>
    <property type="match status" value="3"/>
</dbReference>
<evidence type="ECO:0000256" key="5">
    <source>
        <dbReference type="ARBA" id="ARBA00022553"/>
    </source>
</evidence>
<dbReference type="Pfam" id="PF07536">
    <property type="entry name" value="HWE_HK"/>
    <property type="match status" value="1"/>
</dbReference>
<dbReference type="EMBL" id="CP120370">
    <property type="protein sequence ID" value="WEX81440.1"/>
    <property type="molecule type" value="Genomic_DNA"/>
</dbReference>
<keyword evidence="13" id="KW-0067">ATP-binding</keyword>
<dbReference type="InterPro" id="IPR013656">
    <property type="entry name" value="PAS_4"/>
</dbReference>
<feature type="domain" description="PAC" evidence="19">
    <location>
        <begin position="97"/>
        <end position="149"/>
    </location>
</feature>
<feature type="domain" description="PAS" evidence="18">
    <location>
        <begin position="19"/>
        <end position="59"/>
    </location>
</feature>
<keyword evidence="17" id="KW-0175">Coiled coil</keyword>
<evidence type="ECO:0000256" key="13">
    <source>
        <dbReference type="ARBA" id="ARBA00022840"/>
    </source>
</evidence>
<dbReference type="SMART" id="SM00086">
    <property type="entry name" value="PAC"/>
    <property type="match status" value="4"/>
</dbReference>
<evidence type="ECO:0000313" key="20">
    <source>
        <dbReference type="EMBL" id="WEX81440.1"/>
    </source>
</evidence>
<evidence type="ECO:0000256" key="3">
    <source>
        <dbReference type="ARBA" id="ARBA00021740"/>
    </source>
</evidence>
<dbReference type="InterPro" id="IPR036890">
    <property type="entry name" value="HATPase_C_sf"/>
</dbReference>
<dbReference type="InterPro" id="IPR001610">
    <property type="entry name" value="PAC"/>
</dbReference>
<dbReference type="PROSITE" id="PS50113">
    <property type="entry name" value="PAC"/>
    <property type="match status" value="4"/>
</dbReference>
<keyword evidence="11" id="KW-0547">Nucleotide-binding</keyword>
<keyword evidence="8" id="KW-0288">FMN</keyword>
<dbReference type="InterPro" id="IPR000014">
    <property type="entry name" value="PAS"/>
</dbReference>
<dbReference type="EC" id="2.7.13.3" evidence="2"/>
<keyword evidence="6" id="KW-0716">Sensory transduction</keyword>
<evidence type="ECO:0000256" key="6">
    <source>
        <dbReference type="ARBA" id="ARBA00022606"/>
    </source>
</evidence>
<protein>
    <recommendedName>
        <fullName evidence="3">Blue-light-activated histidine kinase</fullName>
        <ecNumber evidence="2">2.7.13.3</ecNumber>
    </recommendedName>
</protein>
<evidence type="ECO:0000256" key="8">
    <source>
        <dbReference type="ARBA" id="ARBA00022643"/>
    </source>
</evidence>
<keyword evidence="4" id="KW-0600">Photoreceptor protein</keyword>
<dbReference type="SUPFAM" id="SSF55785">
    <property type="entry name" value="PYP-like sensor domain (PAS domain)"/>
    <property type="match status" value="4"/>
</dbReference>
<comment type="catalytic activity">
    <reaction evidence="1">
        <text>ATP + protein L-histidine = ADP + protein N-phospho-L-histidine.</text>
        <dbReference type="EC" id="2.7.13.3"/>
    </reaction>
</comment>
<dbReference type="SMART" id="SM00091">
    <property type="entry name" value="PAS"/>
    <property type="match status" value="3"/>
</dbReference>
<keyword evidence="15" id="KW-0843">Virulence</keyword>
<dbReference type="PANTHER" id="PTHR41523">
    <property type="entry name" value="TWO-COMPONENT SYSTEM SENSOR PROTEIN"/>
    <property type="match status" value="1"/>
</dbReference>
<dbReference type="Gene3D" id="2.10.70.100">
    <property type="match status" value="1"/>
</dbReference>
<dbReference type="Pfam" id="PF00989">
    <property type="entry name" value="PAS"/>
    <property type="match status" value="1"/>
</dbReference>